<evidence type="ECO:0000256" key="1">
    <source>
        <dbReference type="ARBA" id="ARBA00004496"/>
    </source>
</evidence>
<dbReference type="CDD" id="cd02440">
    <property type="entry name" value="AdoMet_MTases"/>
    <property type="match status" value="1"/>
</dbReference>
<evidence type="ECO:0000256" key="11">
    <source>
        <dbReference type="ARBA" id="ARBA00031350"/>
    </source>
</evidence>
<dbReference type="SUPFAM" id="SSF53335">
    <property type="entry name" value="S-adenosyl-L-methionine-dependent methyltransferases"/>
    <property type="match status" value="1"/>
</dbReference>
<keyword evidence="7 12" id="KW-0808">Transferase</keyword>
<evidence type="ECO:0000256" key="6">
    <source>
        <dbReference type="ARBA" id="ARBA00022603"/>
    </source>
</evidence>
<dbReference type="RefSeq" id="WP_073489106.1">
    <property type="nucleotide sequence ID" value="NZ_FQVN01000013.1"/>
</dbReference>
<dbReference type="STRING" id="2017.SAMN05444320_11358"/>
<keyword evidence="13" id="KW-1185">Reference proteome</keyword>
<organism evidence="12 13">
    <name type="scientific">Streptoalloteichus hindustanus</name>
    <dbReference type="NCBI Taxonomy" id="2017"/>
    <lineage>
        <taxon>Bacteria</taxon>
        <taxon>Bacillati</taxon>
        <taxon>Actinomycetota</taxon>
        <taxon>Actinomycetes</taxon>
        <taxon>Pseudonocardiales</taxon>
        <taxon>Pseudonocardiaceae</taxon>
        <taxon>Streptoalloteichus</taxon>
    </lineage>
</organism>
<dbReference type="InterPro" id="IPR000682">
    <property type="entry name" value="PCMT"/>
</dbReference>
<evidence type="ECO:0000313" key="12">
    <source>
        <dbReference type="EMBL" id="SHG74531.1"/>
    </source>
</evidence>
<evidence type="ECO:0000256" key="10">
    <source>
        <dbReference type="ARBA" id="ARBA00031323"/>
    </source>
</evidence>
<protein>
    <recommendedName>
        <fullName evidence="4">Protein-L-isoaspartate O-methyltransferase</fullName>
        <ecNumber evidence="3">2.1.1.77</ecNumber>
    </recommendedName>
    <alternativeName>
        <fullName evidence="11">L-isoaspartyl protein carboxyl methyltransferase</fullName>
    </alternativeName>
    <alternativeName>
        <fullName evidence="9">Protein L-isoaspartyl methyltransferase</fullName>
    </alternativeName>
    <alternativeName>
        <fullName evidence="10">Protein-beta-aspartate methyltransferase</fullName>
    </alternativeName>
</protein>
<evidence type="ECO:0000256" key="8">
    <source>
        <dbReference type="ARBA" id="ARBA00022691"/>
    </source>
</evidence>
<dbReference type="InterPro" id="IPR029063">
    <property type="entry name" value="SAM-dependent_MTases_sf"/>
</dbReference>
<sequence>MTTTTSDPTAELRAHLVDQLTTGGFLRSAPWRAAFLATPRHLFVPRFTLVGPRGDRADHDTRDPDPATREQALRAAYSNDTLVTRFTGPEPTSSSTEPSLMADMLEALDVHDGHRVLEVGTGTGYNAALLCHRLGDQNVTTLDVDADLVDAARQALADAGYRPAARAGDGAAGCPERAPFDRVLATCGVGRVPTAWIDQLAPGGAILVNVARGIVLLRRNGDEPAVSGRFLGPAGFVRLRRAEEPNPMSAAHALAATRDLTGTGRVVSLPQNLTYTVISGFAALVAPHSQLVLVHDDGAPRAYHWYEAVTGSWLRLDLQPGGEGEAILTEAGPRRLWNEIAPILARWEQEGNPTIDHYGLRVNRDGTHDLWLSRSDWSVRLP</sequence>
<dbReference type="OrthoDB" id="5143400at2"/>
<dbReference type="GO" id="GO:0004719">
    <property type="term" value="F:protein-L-isoaspartate (D-aspartate) O-methyltransferase activity"/>
    <property type="evidence" value="ECO:0007669"/>
    <property type="project" value="UniProtKB-EC"/>
</dbReference>
<keyword evidence="6 12" id="KW-0489">Methyltransferase</keyword>
<reference evidence="12 13" key="1">
    <citation type="submission" date="2016-11" db="EMBL/GenBank/DDBJ databases">
        <authorList>
            <person name="Jaros S."/>
            <person name="Januszkiewicz K."/>
            <person name="Wedrychowicz H."/>
        </authorList>
    </citation>
    <scope>NUCLEOTIDE SEQUENCE [LARGE SCALE GENOMIC DNA]</scope>
    <source>
        <strain evidence="12 13">DSM 44523</strain>
    </source>
</reference>
<evidence type="ECO:0000256" key="5">
    <source>
        <dbReference type="ARBA" id="ARBA00022490"/>
    </source>
</evidence>
<dbReference type="EC" id="2.1.1.77" evidence="3"/>
<keyword evidence="5" id="KW-0963">Cytoplasm</keyword>
<dbReference type="AlphaFoldDB" id="A0A1M5MBC6"/>
<dbReference type="PANTHER" id="PTHR11579">
    <property type="entry name" value="PROTEIN-L-ISOASPARTATE O-METHYLTRANSFERASE"/>
    <property type="match status" value="1"/>
</dbReference>
<dbReference type="EMBL" id="FQVN01000013">
    <property type="protein sequence ID" value="SHG74531.1"/>
    <property type="molecule type" value="Genomic_DNA"/>
</dbReference>
<dbReference type="PANTHER" id="PTHR11579:SF0">
    <property type="entry name" value="PROTEIN-L-ISOASPARTATE(D-ASPARTATE) O-METHYLTRANSFERASE"/>
    <property type="match status" value="1"/>
</dbReference>
<name>A0A1M5MBC6_STRHI</name>
<evidence type="ECO:0000256" key="9">
    <source>
        <dbReference type="ARBA" id="ARBA00030757"/>
    </source>
</evidence>
<accession>A0A1M5MBC6</accession>
<evidence type="ECO:0000256" key="2">
    <source>
        <dbReference type="ARBA" id="ARBA00005369"/>
    </source>
</evidence>
<dbReference type="Gene3D" id="3.40.50.150">
    <property type="entry name" value="Vaccinia Virus protein VP39"/>
    <property type="match status" value="1"/>
</dbReference>
<comment type="similarity">
    <text evidence="2">Belongs to the methyltransferase superfamily. L-isoaspartyl/D-aspartyl protein methyltransferase family.</text>
</comment>
<comment type="subcellular location">
    <subcellularLocation>
        <location evidence="1">Cytoplasm</location>
    </subcellularLocation>
</comment>
<evidence type="ECO:0000313" key="13">
    <source>
        <dbReference type="Proteomes" id="UP000184501"/>
    </source>
</evidence>
<dbReference type="GO" id="GO:0032259">
    <property type="term" value="P:methylation"/>
    <property type="evidence" value="ECO:0007669"/>
    <property type="project" value="UniProtKB-KW"/>
</dbReference>
<evidence type="ECO:0000256" key="4">
    <source>
        <dbReference type="ARBA" id="ARBA00013346"/>
    </source>
</evidence>
<dbReference type="Proteomes" id="UP000184501">
    <property type="component" value="Unassembled WGS sequence"/>
</dbReference>
<gene>
    <name evidence="12" type="ORF">SAMN05444320_11358</name>
</gene>
<dbReference type="GO" id="GO:0005737">
    <property type="term" value="C:cytoplasm"/>
    <property type="evidence" value="ECO:0007669"/>
    <property type="project" value="UniProtKB-SubCell"/>
</dbReference>
<evidence type="ECO:0000256" key="7">
    <source>
        <dbReference type="ARBA" id="ARBA00022679"/>
    </source>
</evidence>
<keyword evidence="8" id="KW-0949">S-adenosyl-L-methionine</keyword>
<evidence type="ECO:0000256" key="3">
    <source>
        <dbReference type="ARBA" id="ARBA00011890"/>
    </source>
</evidence>
<dbReference type="Pfam" id="PF01135">
    <property type="entry name" value="PCMT"/>
    <property type="match status" value="1"/>
</dbReference>
<proteinExistence type="inferred from homology"/>